<dbReference type="EMBL" id="AP023213">
    <property type="protein sequence ID" value="BCG45609.1"/>
    <property type="molecule type" value="Genomic_DNA"/>
</dbReference>
<dbReference type="AlphaFoldDB" id="A0A6S6LVU5"/>
<dbReference type="KEGG" id="gbn:GEOBRER4_03590"/>
<dbReference type="RefSeq" id="WP_085814115.1">
    <property type="nucleotide sequence ID" value="NZ_AP023213.1"/>
</dbReference>
<organism evidence="1 2">
    <name type="scientific">Citrifermentans bremense</name>
    <dbReference type="NCBI Taxonomy" id="60035"/>
    <lineage>
        <taxon>Bacteria</taxon>
        <taxon>Pseudomonadati</taxon>
        <taxon>Thermodesulfobacteriota</taxon>
        <taxon>Desulfuromonadia</taxon>
        <taxon>Geobacterales</taxon>
        <taxon>Geobacteraceae</taxon>
        <taxon>Citrifermentans</taxon>
    </lineage>
</organism>
<accession>A0A6S6LVU5</accession>
<dbReference type="Gene3D" id="3.40.50.300">
    <property type="entry name" value="P-loop containing nucleotide triphosphate hydrolases"/>
    <property type="match status" value="1"/>
</dbReference>
<gene>
    <name evidence="1" type="ORF">GEOBRER4_n0367</name>
</gene>
<reference evidence="1 2" key="1">
    <citation type="submission" date="2020-06" db="EMBL/GenBank/DDBJ databases">
        <title>Interaction of electrochemicaly active bacteria, Geobacter bremensis R4 on different carbon anode.</title>
        <authorList>
            <person name="Meng L."/>
            <person name="Yoshida N."/>
        </authorList>
    </citation>
    <scope>NUCLEOTIDE SEQUENCE [LARGE SCALE GENOMIC DNA]</scope>
    <source>
        <strain evidence="1 2">R4</strain>
    </source>
</reference>
<keyword evidence="2" id="KW-1185">Reference proteome</keyword>
<protein>
    <submittedName>
        <fullName evidence="1">Uncharacterized protein</fullName>
    </submittedName>
</protein>
<evidence type="ECO:0000313" key="2">
    <source>
        <dbReference type="Proteomes" id="UP000515472"/>
    </source>
</evidence>
<dbReference type="Pfam" id="PF13189">
    <property type="entry name" value="Cytidylate_kin2"/>
    <property type="match status" value="1"/>
</dbReference>
<dbReference type="Proteomes" id="UP000515472">
    <property type="component" value="Chromosome"/>
</dbReference>
<sequence>MPDNLFIPSVDLRIGSLEEYNRRQKDKASLRHAKAKPRPCITISREFGCTGYPTAELLRELLMQRTGDEWVLIDKAVLEEVAQRHNLSQEILQTLGAENRILDEILATFSPRWKSSYDYFLPLSRHVVALAEQGNVIILELGGAIITRHIENSYHFRLFGSPAFKAATLASRLGLEIEPAEKLMHKQQKARDHFTRDFLNQDDHDPALYDLLFNNDRCPADRIAHTIADFVLVR</sequence>
<name>A0A6S6LVU5_9BACT</name>
<proteinExistence type="predicted"/>
<evidence type="ECO:0000313" key="1">
    <source>
        <dbReference type="EMBL" id="BCG45609.1"/>
    </source>
</evidence>
<dbReference type="InterPro" id="IPR027417">
    <property type="entry name" value="P-loop_NTPase"/>
</dbReference>